<protein>
    <submittedName>
        <fullName evidence="1">TIGR00266 family protein</fullName>
    </submittedName>
</protein>
<dbReference type="EMBL" id="DSVL01000394">
    <property type="protein sequence ID" value="HFH30372.1"/>
    <property type="molecule type" value="Genomic_DNA"/>
</dbReference>
<dbReference type="Gene3D" id="3.60.160.10">
    <property type="entry name" value="Mitochondrial biogenesis AIM24"/>
    <property type="match status" value="1"/>
</dbReference>
<dbReference type="InterPro" id="IPR016031">
    <property type="entry name" value="Trp_RNA-bd_attenuator-like_dom"/>
</dbReference>
<dbReference type="InterPro" id="IPR002838">
    <property type="entry name" value="AIM24"/>
</dbReference>
<reference evidence="1" key="1">
    <citation type="journal article" date="2020" name="mSystems">
        <title>Genome- and Community-Level Interaction Insights into Carbon Utilization and Element Cycling Functions of Hydrothermarchaeota in Hydrothermal Sediment.</title>
        <authorList>
            <person name="Zhou Z."/>
            <person name="Liu Y."/>
            <person name="Xu W."/>
            <person name="Pan J."/>
            <person name="Luo Z.H."/>
            <person name="Li M."/>
        </authorList>
    </citation>
    <scope>NUCLEOTIDE SEQUENCE [LARGE SCALE GENOMIC DNA]</scope>
    <source>
        <strain evidence="1">SpSt-503</strain>
    </source>
</reference>
<proteinExistence type="predicted"/>
<name>A0A7C3E3B3_9SPIR</name>
<dbReference type="NCBIfam" id="TIGR00266">
    <property type="entry name" value="TIGR00266 family protein"/>
    <property type="match status" value="1"/>
</dbReference>
<sequence>MKFSIEQRPVFSVLRLIFEAGEQIRAEAGAMISMSGTMELKAKTSGKGVLGTLGAMMGGESLFASEYTAGTSSDELILAPSYPGDILHLPLRGETIFAQSGAYLAGSTHLQVSSQGSLKALVSGEGLFLQKISGSGDLWLASYGAIIEKQLNAGDEYVVDTGNMVAFDASLSYTIQTASRGLFSSMASGEGLVCRYRGPGRLWIQTRSISALAQTLKPYFPSNSNS</sequence>
<dbReference type="Pfam" id="PF01987">
    <property type="entry name" value="AIM24"/>
    <property type="match status" value="1"/>
</dbReference>
<organism evidence="1">
    <name type="scientific">Gracilinema caldarium</name>
    <dbReference type="NCBI Taxonomy" id="215591"/>
    <lineage>
        <taxon>Bacteria</taxon>
        <taxon>Pseudomonadati</taxon>
        <taxon>Spirochaetota</taxon>
        <taxon>Spirochaetia</taxon>
        <taxon>Spirochaetales</taxon>
        <taxon>Breznakiellaceae</taxon>
        <taxon>Gracilinema</taxon>
    </lineage>
</organism>
<dbReference type="SUPFAM" id="SSF51219">
    <property type="entry name" value="TRAP-like"/>
    <property type="match status" value="1"/>
</dbReference>
<gene>
    <name evidence="1" type="ORF">ENS59_12835</name>
</gene>
<dbReference type="PANTHER" id="PTHR43657">
    <property type="entry name" value="TRYPTOPHAN RNA-BINDING ATTENUATOR PROTEIN-LIKE PROTEIN"/>
    <property type="match status" value="1"/>
</dbReference>
<dbReference type="InterPro" id="IPR036983">
    <property type="entry name" value="AIM24_sf"/>
</dbReference>
<comment type="caution">
    <text evidence="1">The sequence shown here is derived from an EMBL/GenBank/DDBJ whole genome shotgun (WGS) entry which is preliminary data.</text>
</comment>
<accession>A0A7C3E3B3</accession>
<evidence type="ECO:0000313" key="1">
    <source>
        <dbReference type="EMBL" id="HFH30372.1"/>
    </source>
</evidence>
<dbReference type="PANTHER" id="PTHR43657:SF1">
    <property type="entry name" value="ALTERED INHERITANCE OF MITOCHONDRIA PROTEIN 24, MITOCHONDRIAL"/>
    <property type="match status" value="1"/>
</dbReference>
<dbReference type="AlphaFoldDB" id="A0A7C3E3B3"/>